<dbReference type="EMBL" id="ABEU02000027">
    <property type="status" value="NOT_ANNOTATED_CDS"/>
    <property type="molecule type" value="Genomic_DNA"/>
</dbReference>
<evidence type="ECO:0000313" key="2">
    <source>
        <dbReference type="Proteomes" id="UP000006727"/>
    </source>
</evidence>
<dbReference type="Gramene" id="Pp3c27_5760V3.1">
    <property type="protein sequence ID" value="PAC:32951710.CDS.1"/>
    <property type="gene ID" value="Pp3c27_5760"/>
</dbReference>
<proteinExistence type="predicted"/>
<dbReference type="EnsemblPlants" id="Pp3c27_5760V3.1">
    <property type="protein sequence ID" value="PAC:32951710.CDS.1"/>
    <property type="gene ID" value="Pp3c27_5760"/>
</dbReference>
<reference evidence="1 2" key="1">
    <citation type="journal article" date="2008" name="Science">
        <title>The Physcomitrella genome reveals evolutionary insights into the conquest of land by plants.</title>
        <authorList>
            <person name="Rensing S."/>
            <person name="Lang D."/>
            <person name="Zimmer A."/>
            <person name="Terry A."/>
            <person name="Salamov A."/>
            <person name="Shapiro H."/>
            <person name="Nishiyama T."/>
            <person name="Perroud P.-F."/>
            <person name="Lindquist E."/>
            <person name="Kamisugi Y."/>
            <person name="Tanahashi T."/>
            <person name="Sakakibara K."/>
            <person name="Fujita T."/>
            <person name="Oishi K."/>
            <person name="Shin-I T."/>
            <person name="Kuroki Y."/>
            <person name="Toyoda A."/>
            <person name="Suzuki Y."/>
            <person name="Hashimoto A."/>
            <person name="Yamaguchi K."/>
            <person name="Sugano A."/>
            <person name="Kohara Y."/>
            <person name="Fujiyama A."/>
            <person name="Anterola A."/>
            <person name="Aoki S."/>
            <person name="Ashton N."/>
            <person name="Barbazuk W.B."/>
            <person name="Barker E."/>
            <person name="Bennetzen J."/>
            <person name="Bezanilla M."/>
            <person name="Blankenship R."/>
            <person name="Cho S.H."/>
            <person name="Dutcher S."/>
            <person name="Estelle M."/>
            <person name="Fawcett J.A."/>
            <person name="Gundlach H."/>
            <person name="Hanada K."/>
            <person name="Heyl A."/>
            <person name="Hicks K.A."/>
            <person name="Hugh J."/>
            <person name="Lohr M."/>
            <person name="Mayer K."/>
            <person name="Melkozernov A."/>
            <person name="Murata T."/>
            <person name="Nelson D."/>
            <person name="Pils B."/>
            <person name="Prigge M."/>
            <person name="Reiss B."/>
            <person name="Renner T."/>
            <person name="Rombauts S."/>
            <person name="Rushton P."/>
            <person name="Sanderfoot A."/>
            <person name="Schween G."/>
            <person name="Shiu S.-H."/>
            <person name="Stueber K."/>
            <person name="Theodoulou F.L."/>
            <person name="Tu H."/>
            <person name="Van de Peer Y."/>
            <person name="Verrier P.J."/>
            <person name="Waters E."/>
            <person name="Wood A."/>
            <person name="Yang L."/>
            <person name="Cove D."/>
            <person name="Cuming A."/>
            <person name="Hasebe M."/>
            <person name="Lucas S."/>
            <person name="Mishler D.B."/>
            <person name="Reski R."/>
            <person name="Grigoriev I."/>
            <person name="Quatrano R.S."/>
            <person name="Boore J.L."/>
        </authorList>
    </citation>
    <scope>NUCLEOTIDE SEQUENCE [LARGE SCALE GENOMIC DNA]</scope>
    <source>
        <strain evidence="1 2">cv. Gransden 2004</strain>
    </source>
</reference>
<sequence>MILLQNKFNNLTFLSNLNISKFSSLTSLLNKLNNLTSLATFLILRY</sequence>
<dbReference type="Proteomes" id="UP000006727">
    <property type="component" value="Chromosome 27"/>
</dbReference>
<keyword evidence="2" id="KW-1185">Reference proteome</keyword>
<evidence type="ECO:0000313" key="1">
    <source>
        <dbReference type="EnsemblPlants" id="PAC:32951710.CDS.1"/>
    </source>
</evidence>
<protein>
    <submittedName>
        <fullName evidence="1">Uncharacterized protein</fullName>
    </submittedName>
</protein>
<organism evidence="1 2">
    <name type="scientific">Physcomitrium patens</name>
    <name type="common">Spreading-leaved earth moss</name>
    <name type="synonym">Physcomitrella patens</name>
    <dbReference type="NCBI Taxonomy" id="3218"/>
    <lineage>
        <taxon>Eukaryota</taxon>
        <taxon>Viridiplantae</taxon>
        <taxon>Streptophyta</taxon>
        <taxon>Embryophyta</taxon>
        <taxon>Bryophyta</taxon>
        <taxon>Bryophytina</taxon>
        <taxon>Bryopsida</taxon>
        <taxon>Funariidae</taxon>
        <taxon>Funariales</taxon>
        <taxon>Funariaceae</taxon>
        <taxon>Physcomitrium</taxon>
    </lineage>
</organism>
<reference evidence="1 2" key="2">
    <citation type="journal article" date="2018" name="Plant J.">
        <title>The Physcomitrella patens chromosome-scale assembly reveals moss genome structure and evolution.</title>
        <authorList>
            <person name="Lang D."/>
            <person name="Ullrich K.K."/>
            <person name="Murat F."/>
            <person name="Fuchs J."/>
            <person name="Jenkins J."/>
            <person name="Haas F.B."/>
            <person name="Piednoel M."/>
            <person name="Gundlach H."/>
            <person name="Van Bel M."/>
            <person name="Meyberg R."/>
            <person name="Vives C."/>
            <person name="Morata J."/>
            <person name="Symeonidi A."/>
            <person name="Hiss M."/>
            <person name="Muchero W."/>
            <person name="Kamisugi Y."/>
            <person name="Saleh O."/>
            <person name="Blanc G."/>
            <person name="Decker E.L."/>
            <person name="van Gessel N."/>
            <person name="Grimwood J."/>
            <person name="Hayes R.D."/>
            <person name="Graham S.W."/>
            <person name="Gunter L.E."/>
            <person name="McDaniel S.F."/>
            <person name="Hoernstein S.N.W."/>
            <person name="Larsson A."/>
            <person name="Li F.W."/>
            <person name="Perroud P.F."/>
            <person name="Phillips J."/>
            <person name="Ranjan P."/>
            <person name="Rokshar D.S."/>
            <person name="Rothfels C.J."/>
            <person name="Schneider L."/>
            <person name="Shu S."/>
            <person name="Stevenson D.W."/>
            <person name="Thummler F."/>
            <person name="Tillich M."/>
            <person name="Villarreal Aguilar J.C."/>
            <person name="Widiez T."/>
            <person name="Wong G.K."/>
            <person name="Wymore A."/>
            <person name="Zhang Y."/>
            <person name="Zimmer A.D."/>
            <person name="Quatrano R.S."/>
            <person name="Mayer K.F.X."/>
            <person name="Goodstein D."/>
            <person name="Casacuberta J.M."/>
            <person name="Vandepoele K."/>
            <person name="Reski R."/>
            <person name="Cuming A.C."/>
            <person name="Tuskan G.A."/>
            <person name="Maumus F."/>
            <person name="Salse J."/>
            <person name="Schmutz J."/>
            <person name="Rensing S.A."/>
        </authorList>
    </citation>
    <scope>NUCLEOTIDE SEQUENCE [LARGE SCALE GENOMIC DNA]</scope>
    <source>
        <strain evidence="1 2">cv. Gransden 2004</strain>
    </source>
</reference>
<name>A0A7I3ZGR0_PHYPA</name>
<accession>A0A7I3ZGR0</accession>
<reference evidence="1" key="3">
    <citation type="submission" date="2020-12" db="UniProtKB">
        <authorList>
            <consortium name="EnsemblPlants"/>
        </authorList>
    </citation>
    <scope>IDENTIFICATION</scope>
</reference>